<dbReference type="Proteomes" id="UP000199398">
    <property type="component" value="Unassembled WGS sequence"/>
</dbReference>
<dbReference type="EMBL" id="RBXX01000002">
    <property type="protein sequence ID" value="RKT84507.1"/>
    <property type="molecule type" value="Genomic_DNA"/>
</dbReference>
<dbReference type="STRING" id="455193.SAMN05421805_103439"/>
<evidence type="ECO:0000313" key="9">
    <source>
        <dbReference type="Proteomes" id="UP000199398"/>
    </source>
</evidence>
<sequence>MRSTTRALGVTAVLGALLATGQPAMAKPGAPTFDVPAKFAEQDIQWAPCFEGELPPELPPGSERLECGTLTTPMNWHDPDNGKEISIAVSRLSPEGGPAGRALFTNPGGPGGAGLSMPLAMLNYGSDALPNNFDVYGIDVRGTGASSTVSCGPAEDTWQGLDSRDRDPATIRAIMDMTREFAAACQQRSGELGRYVTTEQTVADLDLLRLVEGHDKINWYGVSGGTWLGAYLATYFPDSVDKVVLDSNAEFTGSWQQVFSWQPMAFERRWREDLRPWLAAHDATYRLGTTPEQVQATVDGLRAELKANPLPVPDGPPIDHNVLDSLLLQSMYSKYAFPLVGQTLADLRAGTGSEQAVAALAAVRDRNMPMLADPQDSMVATLYSIRCNDTAFRGSPGSVVARSGVEGKRHPFYGYYTIFQPCVFWDRPDVDLRKPTGKGLPPVLMLQSENDPATALEGAEIAHRKFQNSRMITVRDEGDHGVYGAGNACVDNAVDAYLIDGKVPAEMTCDGMPLPDPAVSTFATTDNSTLLDRLDAIDRALG</sequence>
<evidence type="ECO:0000256" key="1">
    <source>
        <dbReference type="ARBA" id="ARBA00010088"/>
    </source>
</evidence>
<dbReference type="AlphaFoldDB" id="A0A1I4XGR5"/>
<evidence type="ECO:0000256" key="4">
    <source>
        <dbReference type="SAM" id="SignalP"/>
    </source>
</evidence>
<evidence type="ECO:0000313" key="8">
    <source>
        <dbReference type="EMBL" id="SFN25087.1"/>
    </source>
</evidence>
<evidence type="ECO:0000313" key="10">
    <source>
        <dbReference type="Proteomes" id="UP000270697"/>
    </source>
</evidence>
<evidence type="ECO:0000259" key="6">
    <source>
        <dbReference type="Pfam" id="PF08386"/>
    </source>
</evidence>
<dbReference type="InterPro" id="IPR000073">
    <property type="entry name" value="AB_hydrolase_1"/>
</dbReference>
<keyword evidence="2 4" id="KW-0732">Signal</keyword>
<dbReference type="RefSeq" id="WP_093151048.1">
    <property type="nucleotide sequence ID" value="NZ_FOUP01000003.1"/>
</dbReference>
<feature type="domain" description="AB hydrolase-1" evidence="5">
    <location>
        <begin position="106"/>
        <end position="293"/>
    </location>
</feature>
<dbReference type="PANTHER" id="PTHR43248">
    <property type="entry name" value="2-SUCCINYL-6-HYDROXY-2,4-CYCLOHEXADIENE-1-CARBOXYLATE SYNTHASE"/>
    <property type="match status" value="1"/>
</dbReference>
<dbReference type="GO" id="GO:0016787">
    <property type="term" value="F:hydrolase activity"/>
    <property type="evidence" value="ECO:0007669"/>
    <property type="project" value="UniProtKB-KW"/>
</dbReference>
<name>A0A1I4XGR5_9PSEU</name>
<dbReference type="InterPro" id="IPR029058">
    <property type="entry name" value="AB_hydrolase_fold"/>
</dbReference>
<gene>
    <name evidence="7" type="ORF">ATL45_2823</name>
    <name evidence="8" type="ORF">SAMN05421805_103439</name>
</gene>
<evidence type="ECO:0000256" key="3">
    <source>
        <dbReference type="ARBA" id="ARBA00022801"/>
    </source>
</evidence>
<evidence type="ECO:0000259" key="5">
    <source>
        <dbReference type="Pfam" id="PF00561"/>
    </source>
</evidence>
<dbReference type="Pfam" id="PF00561">
    <property type="entry name" value="Abhydrolase_1"/>
    <property type="match status" value="1"/>
</dbReference>
<feature type="signal peptide" evidence="4">
    <location>
        <begin position="1"/>
        <end position="26"/>
    </location>
</feature>
<accession>A0A1I4XGR5</accession>
<proteinExistence type="inferred from homology"/>
<feature type="domain" description="Peptidase S33 tripeptidyl aminopeptidase-like C-terminal" evidence="6">
    <location>
        <begin position="412"/>
        <end position="508"/>
    </location>
</feature>
<dbReference type="OrthoDB" id="4273853at2"/>
<dbReference type="InterPro" id="IPR013595">
    <property type="entry name" value="Pept_S33_TAP-like_C"/>
</dbReference>
<evidence type="ECO:0000313" key="7">
    <source>
        <dbReference type="EMBL" id="RKT84507.1"/>
    </source>
</evidence>
<protein>
    <submittedName>
        <fullName evidence="8">TAP-like protein</fullName>
    </submittedName>
</protein>
<feature type="chain" id="PRO_5011716620" evidence="4">
    <location>
        <begin position="27"/>
        <end position="542"/>
    </location>
</feature>
<keyword evidence="3" id="KW-0378">Hydrolase</keyword>
<dbReference type="EMBL" id="FOUP01000003">
    <property type="protein sequence ID" value="SFN25087.1"/>
    <property type="molecule type" value="Genomic_DNA"/>
</dbReference>
<organism evidence="8 9">
    <name type="scientific">Saccharopolyspora antimicrobica</name>
    <dbReference type="NCBI Taxonomy" id="455193"/>
    <lineage>
        <taxon>Bacteria</taxon>
        <taxon>Bacillati</taxon>
        <taxon>Actinomycetota</taxon>
        <taxon>Actinomycetes</taxon>
        <taxon>Pseudonocardiales</taxon>
        <taxon>Pseudonocardiaceae</taxon>
        <taxon>Saccharopolyspora</taxon>
    </lineage>
</organism>
<dbReference type="Proteomes" id="UP000270697">
    <property type="component" value="Unassembled WGS sequence"/>
</dbReference>
<dbReference type="Pfam" id="PF08386">
    <property type="entry name" value="Abhydrolase_4"/>
    <property type="match status" value="1"/>
</dbReference>
<dbReference type="PANTHER" id="PTHR43248:SF29">
    <property type="entry name" value="TRIPEPTIDYL AMINOPEPTIDASE"/>
    <property type="match status" value="1"/>
</dbReference>
<evidence type="ECO:0000256" key="2">
    <source>
        <dbReference type="ARBA" id="ARBA00022729"/>
    </source>
</evidence>
<reference evidence="8 9" key="1">
    <citation type="submission" date="2016-10" db="EMBL/GenBank/DDBJ databases">
        <authorList>
            <person name="de Groot N.N."/>
        </authorList>
    </citation>
    <scope>NUCLEOTIDE SEQUENCE [LARGE SCALE GENOMIC DNA]</scope>
    <source>
        <strain evidence="8 9">CPCC 201259</strain>
    </source>
</reference>
<reference evidence="7 10" key="2">
    <citation type="submission" date="2018-10" db="EMBL/GenBank/DDBJ databases">
        <title>Sequencing the genomes of 1000 actinobacteria strains.</title>
        <authorList>
            <person name="Klenk H.-P."/>
        </authorList>
    </citation>
    <scope>NUCLEOTIDE SEQUENCE [LARGE SCALE GENOMIC DNA]</scope>
    <source>
        <strain evidence="7 10">DSM 45119</strain>
    </source>
</reference>
<dbReference type="SUPFAM" id="SSF53474">
    <property type="entry name" value="alpha/beta-Hydrolases"/>
    <property type="match status" value="1"/>
</dbReference>
<keyword evidence="10" id="KW-1185">Reference proteome</keyword>
<dbReference type="InterPro" id="IPR051601">
    <property type="entry name" value="Serine_prot/Carboxylest_S33"/>
</dbReference>
<dbReference type="Gene3D" id="3.40.50.1820">
    <property type="entry name" value="alpha/beta hydrolase"/>
    <property type="match status" value="1"/>
</dbReference>
<comment type="similarity">
    <text evidence="1">Belongs to the peptidase S33 family.</text>
</comment>